<dbReference type="PROSITE" id="PS00671">
    <property type="entry name" value="D_2_HYDROXYACID_DH_3"/>
    <property type="match status" value="1"/>
</dbReference>
<dbReference type="InterPro" id="IPR036291">
    <property type="entry name" value="NAD(P)-bd_dom_sf"/>
</dbReference>
<dbReference type="GeneID" id="94546763"/>
<dbReference type="EMBL" id="QRAS01000002">
    <property type="protein sequence ID" value="RDL06718.1"/>
    <property type="molecule type" value="Genomic_DNA"/>
</dbReference>
<evidence type="ECO:0000256" key="2">
    <source>
        <dbReference type="ARBA" id="ARBA00023002"/>
    </source>
</evidence>
<feature type="domain" description="D-isomer specific 2-hydroxyacid dehydrogenase catalytic" evidence="5">
    <location>
        <begin position="24"/>
        <end position="331"/>
    </location>
</feature>
<dbReference type="KEGG" id="wso:WSWS_01582"/>
<name>A0A288QZ84_9LACO</name>
<dbReference type="GO" id="GO:0051287">
    <property type="term" value="F:NAD binding"/>
    <property type="evidence" value="ECO:0007669"/>
    <property type="project" value="InterPro"/>
</dbReference>
<feature type="domain" description="D-isomer specific 2-hydroxyacid dehydrogenase NAD-binding" evidence="6">
    <location>
        <begin position="113"/>
        <end position="299"/>
    </location>
</feature>
<dbReference type="GO" id="GO:0008720">
    <property type="term" value="F:D-lactate dehydrogenase (NAD+) activity"/>
    <property type="evidence" value="ECO:0007669"/>
    <property type="project" value="TreeGrafter"/>
</dbReference>
<evidence type="ECO:0000256" key="1">
    <source>
        <dbReference type="ARBA" id="ARBA00005854"/>
    </source>
</evidence>
<evidence type="ECO:0000256" key="3">
    <source>
        <dbReference type="ARBA" id="ARBA00023027"/>
    </source>
</evidence>
<dbReference type="PROSITE" id="PS00065">
    <property type="entry name" value="D_2_HYDROXYACID_DH_1"/>
    <property type="match status" value="1"/>
</dbReference>
<dbReference type="InterPro" id="IPR058205">
    <property type="entry name" value="D-LDH-like"/>
</dbReference>
<reference evidence="7 8" key="1">
    <citation type="submission" date="2018-07" db="EMBL/GenBank/DDBJ databases">
        <title>Genomic Encyclopedia of Type Strains, Phase III (KMG-III): the genomes of soil and plant-associated and newly described type strains.</title>
        <authorList>
            <person name="Whitman W."/>
        </authorList>
    </citation>
    <scope>NUCLEOTIDE SEQUENCE [LARGE SCALE GENOMIC DNA]</scope>
    <source>
        <strain evidence="7 8">CECT 7031</strain>
    </source>
</reference>
<evidence type="ECO:0000313" key="8">
    <source>
        <dbReference type="Proteomes" id="UP000254912"/>
    </source>
</evidence>
<dbReference type="InterPro" id="IPR006139">
    <property type="entry name" value="D-isomer_2_OHA_DH_cat_dom"/>
</dbReference>
<organism evidence="7 8">
    <name type="scientific">Weissella soli</name>
    <dbReference type="NCBI Taxonomy" id="155866"/>
    <lineage>
        <taxon>Bacteria</taxon>
        <taxon>Bacillati</taxon>
        <taxon>Bacillota</taxon>
        <taxon>Bacilli</taxon>
        <taxon>Lactobacillales</taxon>
        <taxon>Lactobacillaceae</taxon>
        <taxon>Weissella</taxon>
    </lineage>
</organism>
<dbReference type="CDD" id="cd12186">
    <property type="entry name" value="LDH"/>
    <property type="match status" value="1"/>
</dbReference>
<dbReference type="InterPro" id="IPR029753">
    <property type="entry name" value="D-isomer_DH_CS"/>
</dbReference>
<dbReference type="SUPFAM" id="SSF51735">
    <property type="entry name" value="NAD(P)-binding Rossmann-fold domains"/>
    <property type="match status" value="1"/>
</dbReference>
<accession>A0A288QZ84</accession>
<gene>
    <name evidence="7" type="ORF">DFP99_1107</name>
</gene>
<evidence type="ECO:0000313" key="7">
    <source>
        <dbReference type="EMBL" id="RDL06718.1"/>
    </source>
</evidence>
<protein>
    <submittedName>
        <fullName evidence="7">D-lactate dehydrogenase</fullName>
    </submittedName>
</protein>
<dbReference type="AlphaFoldDB" id="A0A288QZ84"/>
<sequence>MKIKLYSVRPDEQVAIDKYATTHPGIELITTTDEFHPDNVTSAQGVDAIVIQQRSAVGGDAKFYETLAGFGLKQITTRTAGLDAIEVDLATAAGLKVSNVPAYSPRSVAEFALMQIFRLLRHTPEFDANIAQQNYTWDGLQSREIHSVTVGIIGAGRIGGTLVNLLHALGARVLAYDVKPRVEVAYVAEYVTLPELLAQSDVISLHVDLNPTSEGLISAAVLQQMKPGMLLVNASRGPVIDTKALFKALDDGIVAAAALDTIEGEGPVFAKDLSGQELPDPIIAEAQKRHDILLTPHIAFYTNKAVENMVQISLDDALAIVTHGHSEHDVN</sequence>
<dbReference type="Pfam" id="PF00389">
    <property type="entry name" value="2-Hacid_dh"/>
    <property type="match status" value="1"/>
</dbReference>
<keyword evidence="3" id="KW-0520">NAD</keyword>
<dbReference type="Gene3D" id="3.40.50.720">
    <property type="entry name" value="NAD(P)-binding Rossmann-like Domain"/>
    <property type="match status" value="2"/>
</dbReference>
<dbReference type="PANTHER" id="PTHR43026">
    <property type="entry name" value="2-HYDROXYACID DEHYDROGENASE HOMOLOG 1-RELATED"/>
    <property type="match status" value="1"/>
</dbReference>
<dbReference type="Pfam" id="PF02826">
    <property type="entry name" value="2-Hacid_dh_C"/>
    <property type="match status" value="1"/>
</dbReference>
<evidence type="ECO:0000259" key="6">
    <source>
        <dbReference type="Pfam" id="PF02826"/>
    </source>
</evidence>
<evidence type="ECO:0000259" key="5">
    <source>
        <dbReference type="Pfam" id="PF00389"/>
    </source>
</evidence>
<dbReference type="InterPro" id="IPR029752">
    <property type="entry name" value="D-isomer_DH_CS1"/>
</dbReference>
<dbReference type="SUPFAM" id="SSF52283">
    <property type="entry name" value="Formate/glycerate dehydrogenase catalytic domain-like"/>
    <property type="match status" value="1"/>
</dbReference>
<proteinExistence type="inferred from homology"/>
<keyword evidence="2 4" id="KW-0560">Oxidoreductase</keyword>
<keyword evidence="8" id="KW-1185">Reference proteome</keyword>
<comment type="caution">
    <text evidence="7">The sequence shown here is derived from an EMBL/GenBank/DDBJ whole genome shotgun (WGS) entry which is preliminary data.</text>
</comment>
<evidence type="ECO:0000256" key="4">
    <source>
        <dbReference type="RuleBase" id="RU003719"/>
    </source>
</evidence>
<dbReference type="InterPro" id="IPR006140">
    <property type="entry name" value="D-isomer_DH_NAD-bd"/>
</dbReference>
<dbReference type="RefSeq" id="WP_070230733.1">
    <property type="nucleotide sequence ID" value="NZ_BJYO01000003.1"/>
</dbReference>
<dbReference type="PANTHER" id="PTHR43026:SF1">
    <property type="entry name" value="2-HYDROXYACID DEHYDROGENASE HOMOLOG 1-RELATED"/>
    <property type="match status" value="1"/>
</dbReference>
<dbReference type="Proteomes" id="UP000254912">
    <property type="component" value="Unassembled WGS sequence"/>
</dbReference>
<comment type="similarity">
    <text evidence="1 4">Belongs to the D-isomer specific 2-hydroxyacid dehydrogenase family.</text>
</comment>